<dbReference type="InterPro" id="IPR036513">
    <property type="entry name" value="STAS_dom_sf"/>
</dbReference>
<evidence type="ECO:0000259" key="2">
    <source>
        <dbReference type="PROSITE" id="PS50801"/>
    </source>
</evidence>
<dbReference type="OrthoDB" id="9800154at2"/>
<evidence type="ECO:0000313" key="4">
    <source>
        <dbReference type="Proteomes" id="UP000198666"/>
    </source>
</evidence>
<protein>
    <submittedName>
        <fullName evidence="3">RsbT co-antagonist protein RsbR</fullName>
    </submittedName>
</protein>
<evidence type="ECO:0000313" key="3">
    <source>
        <dbReference type="EMBL" id="SDD41761.1"/>
    </source>
</evidence>
<sequence>MKDELRYIGEKIQKNKDIIADSVLLNLDSKLNQELLILSLPKEQLSEFNAELVFNIGAILFAEDNEEEVKQNFLCWGARAGKTATEMNTSLTATLQYVSSFRSVIWDIFMEELEERHFAPITMLDVSKIIDPMLELVSFEIGKQFENHNTKMMNIAYSALEELSVPVVPIFEGLAVIPIVGDIDTHRAQLIMDTALSQGNALELNHLVLDVSGVVMIDTMVADQIYQIVQSLKISGIETIITGIRPEIAQTMVSLGLDFKSLLTLSTLKNALDYLGFGELNKTSKKS</sequence>
<dbReference type="CDD" id="cd07041">
    <property type="entry name" value="STAS_RsbR_RsbS_like"/>
    <property type="match status" value="1"/>
</dbReference>
<organism evidence="3 4">
    <name type="scientific">Terribacillus halophilus</name>
    <dbReference type="NCBI Taxonomy" id="361279"/>
    <lineage>
        <taxon>Bacteria</taxon>
        <taxon>Bacillati</taxon>
        <taxon>Bacillota</taxon>
        <taxon>Bacilli</taxon>
        <taxon>Bacillales</taxon>
        <taxon>Bacillaceae</taxon>
        <taxon>Terribacillus</taxon>
    </lineage>
</organism>
<accession>A0A1G6UKG1</accession>
<dbReference type="InterPro" id="IPR051932">
    <property type="entry name" value="Bact_StressResp_Reg"/>
</dbReference>
<dbReference type="Gene3D" id="3.30.750.24">
    <property type="entry name" value="STAS domain"/>
    <property type="match status" value="1"/>
</dbReference>
<dbReference type="AlphaFoldDB" id="A0A1G6UKG1"/>
<feature type="domain" description="STAS" evidence="2">
    <location>
        <begin position="164"/>
        <end position="275"/>
    </location>
</feature>
<gene>
    <name evidence="3" type="ORF">SAMN05421663_110107</name>
</gene>
<dbReference type="PANTHER" id="PTHR33745:SF3">
    <property type="entry name" value="RSBT CO-ANTAGONIST PROTEIN RSBRC"/>
    <property type="match status" value="1"/>
</dbReference>
<dbReference type="Proteomes" id="UP000198666">
    <property type="component" value="Unassembled WGS sequence"/>
</dbReference>
<reference evidence="4" key="1">
    <citation type="submission" date="2016-10" db="EMBL/GenBank/DDBJ databases">
        <authorList>
            <person name="Varghese N."/>
            <person name="Submissions S."/>
        </authorList>
    </citation>
    <scope>NUCLEOTIDE SEQUENCE [LARGE SCALE GENOMIC DNA]</scope>
    <source>
        <strain evidence="4">DSM 21620</strain>
    </source>
</reference>
<keyword evidence="4" id="KW-1185">Reference proteome</keyword>
<dbReference type="STRING" id="361279.SAMN05421663_110107"/>
<dbReference type="Pfam" id="PF01740">
    <property type="entry name" value="STAS"/>
    <property type="match status" value="1"/>
</dbReference>
<proteinExistence type="predicted"/>
<dbReference type="EMBL" id="FMZB01000010">
    <property type="protein sequence ID" value="SDD41761.1"/>
    <property type="molecule type" value="Genomic_DNA"/>
</dbReference>
<keyword evidence="1" id="KW-0597">Phosphoprotein</keyword>
<dbReference type="PANTHER" id="PTHR33745">
    <property type="entry name" value="RSBT ANTAGONIST PROTEIN RSBS-RELATED"/>
    <property type="match status" value="1"/>
</dbReference>
<dbReference type="SUPFAM" id="SSF52091">
    <property type="entry name" value="SpoIIaa-like"/>
    <property type="match status" value="1"/>
</dbReference>
<dbReference type="RefSeq" id="WP_093728248.1">
    <property type="nucleotide sequence ID" value="NZ_FMZB01000010.1"/>
</dbReference>
<dbReference type="InterPro" id="IPR002645">
    <property type="entry name" value="STAS_dom"/>
</dbReference>
<evidence type="ECO:0000256" key="1">
    <source>
        <dbReference type="ARBA" id="ARBA00022553"/>
    </source>
</evidence>
<dbReference type="PROSITE" id="PS50801">
    <property type="entry name" value="STAS"/>
    <property type="match status" value="1"/>
</dbReference>
<name>A0A1G6UKG1_9BACI</name>